<dbReference type="PANTHER" id="PTHR30055">
    <property type="entry name" value="HTH-TYPE TRANSCRIPTIONAL REGULATOR RUTR"/>
    <property type="match status" value="1"/>
</dbReference>
<dbReference type="Gene3D" id="1.10.357.10">
    <property type="entry name" value="Tetracycline Repressor, domain 2"/>
    <property type="match status" value="1"/>
</dbReference>
<dbReference type="PRINTS" id="PR00455">
    <property type="entry name" value="HTHTETR"/>
</dbReference>
<protein>
    <submittedName>
        <fullName evidence="6">TetR/AcrR family transcriptional regulator</fullName>
    </submittedName>
</protein>
<evidence type="ECO:0000259" key="5">
    <source>
        <dbReference type="PROSITE" id="PS50977"/>
    </source>
</evidence>
<dbReference type="PROSITE" id="PS50977">
    <property type="entry name" value="HTH_TETR_2"/>
    <property type="match status" value="1"/>
</dbReference>
<accession>A0A930YF69</accession>
<dbReference type="GO" id="GO:0000976">
    <property type="term" value="F:transcription cis-regulatory region binding"/>
    <property type="evidence" value="ECO:0007669"/>
    <property type="project" value="TreeGrafter"/>
</dbReference>
<dbReference type="InterPro" id="IPR050109">
    <property type="entry name" value="HTH-type_TetR-like_transc_reg"/>
</dbReference>
<proteinExistence type="predicted"/>
<evidence type="ECO:0000256" key="3">
    <source>
        <dbReference type="ARBA" id="ARBA00023163"/>
    </source>
</evidence>
<dbReference type="InterPro" id="IPR009057">
    <property type="entry name" value="Homeodomain-like_sf"/>
</dbReference>
<evidence type="ECO:0000256" key="4">
    <source>
        <dbReference type="PROSITE-ProRule" id="PRU00335"/>
    </source>
</evidence>
<comment type="caution">
    <text evidence="6">The sequence shown here is derived from an EMBL/GenBank/DDBJ whole genome shotgun (WGS) entry which is preliminary data.</text>
</comment>
<evidence type="ECO:0000256" key="1">
    <source>
        <dbReference type="ARBA" id="ARBA00023015"/>
    </source>
</evidence>
<dbReference type="PANTHER" id="PTHR30055:SF234">
    <property type="entry name" value="HTH-TYPE TRANSCRIPTIONAL REGULATOR BETI"/>
    <property type="match status" value="1"/>
</dbReference>
<dbReference type="RefSeq" id="WP_194707782.1">
    <property type="nucleotide sequence ID" value="NZ_JADKPN010000010.1"/>
</dbReference>
<dbReference type="AlphaFoldDB" id="A0A930YF69"/>
<feature type="domain" description="HTH tetR-type" evidence="5">
    <location>
        <begin position="17"/>
        <end position="77"/>
    </location>
</feature>
<evidence type="ECO:0000313" key="7">
    <source>
        <dbReference type="Proteomes" id="UP000640489"/>
    </source>
</evidence>
<keyword evidence="7" id="KW-1185">Reference proteome</keyword>
<reference evidence="6" key="1">
    <citation type="submission" date="2020-11" db="EMBL/GenBank/DDBJ databases">
        <title>Nocardioides sp. nov., isolated from Soil of Cynanchum wilfordii Hemsley rhizosphere.</title>
        <authorList>
            <person name="Lee J.-S."/>
            <person name="Suh M.K."/>
            <person name="Kim J.-S."/>
        </authorList>
    </citation>
    <scope>NUCLEOTIDE SEQUENCE</scope>
    <source>
        <strain evidence="6">KCTC 19275</strain>
    </source>
</reference>
<keyword evidence="2 4" id="KW-0238">DNA-binding</keyword>
<dbReference type="Pfam" id="PF00440">
    <property type="entry name" value="TetR_N"/>
    <property type="match status" value="1"/>
</dbReference>
<dbReference type="InterPro" id="IPR001647">
    <property type="entry name" value="HTH_TetR"/>
</dbReference>
<feature type="DNA-binding region" description="H-T-H motif" evidence="4">
    <location>
        <begin position="40"/>
        <end position="59"/>
    </location>
</feature>
<dbReference type="GO" id="GO:0003700">
    <property type="term" value="F:DNA-binding transcription factor activity"/>
    <property type="evidence" value="ECO:0007669"/>
    <property type="project" value="TreeGrafter"/>
</dbReference>
<keyword evidence="3" id="KW-0804">Transcription</keyword>
<dbReference type="EMBL" id="JADKPN010000010">
    <property type="protein sequence ID" value="MBF4764592.1"/>
    <property type="molecule type" value="Genomic_DNA"/>
</dbReference>
<sequence length="217" mass="23952">MARTVKPPKRTRRERAAATRERMIRAAIEVFTEAGYVGARMSDIAERADVAVQTVYFTFHTKAELLQACFDFAVLGPEQLPPMQQPFFADFLAARSGRKALDAFVRGNTAILGRSAAIKEVAESAPHEPDAAAVVAHGERLRREGLAQVVGLLDERFGLRAGMAGDDATDLLLMLTSSGTYLTLQRYGWSDEKYVRWLTDALARQLLARPGRLGSER</sequence>
<gene>
    <name evidence="6" type="ORF">ISU07_15780</name>
</gene>
<name>A0A930YF69_9ACTN</name>
<dbReference type="SUPFAM" id="SSF46689">
    <property type="entry name" value="Homeodomain-like"/>
    <property type="match status" value="1"/>
</dbReference>
<organism evidence="6 7">
    <name type="scientific">Nocardioides islandensis</name>
    <dbReference type="NCBI Taxonomy" id="433663"/>
    <lineage>
        <taxon>Bacteria</taxon>
        <taxon>Bacillati</taxon>
        <taxon>Actinomycetota</taxon>
        <taxon>Actinomycetes</taxon>
        <taxon>Propionibacteriales</taxon>
        <taxon>Nocardioidaceae</taxon>
        <taxon>Nocardioides</taxon>
    </lineage>
</organism>
<keyword evidence="1" id="KW-0805">Transcription regulation</keyword>
<dbReference type="Proteomes" id="UP000640489">
    <property type="component" value="Unassembled WGS sequence"/>
</dbReference>
<evidence type="ECO:0000256" key="2">
    <source>
        <dbReference type="ARBA" id="ARBA00023125"/>
    </source>
</evidence>
<evidence type="ECO:0000313" key="6">
    <source>
        <dbReference type="EMBL" id="MBF4764592.1"/>
    </source>
</evidence>